<dbReference type="OrthoDB" id="269227at2759"/>
<evidence type="ECO:0000256" key="1">
    <source>
        <dbReference type="SAM" id="MobiDB-lite"/>
    </source>
</evidence>
<dbReference type="EMBL" id="ML994618">
    <property type="protein sequence ID" value="KAF2190372.1"/>
    <property type="molecule type" value="Genomic_DNA"/>
</dbReference>
<dbReference type="Proteomes" id="UP000800200">
    <property type="component" value="Unassembled WGS sequence"/>
</dbReference>
<feature type="compositionally biased region" description="Basic and acidic residues" evidence="1">
    <location>
        <begin position="16"/>
        <end position="29"/>
    </location>
</feature>
<accession>A0A6A6EHP2</accession>
<organism evidence="2 3">
    <name type="scientific">Zopfia rhizophila CBS 207.26</name>
    <dbReference type="NCBI Taxonomy" id="1314779"/>
    <lineage>
        <taxon>Eukaryota</taxon>
        <taxon>Fungi</taxon>
        <taxon>Dikarya</taxon>
        <taxon>Ascomycota</taxon>
        <taxon>Pezizomycotina</taxon>
        <taxon>Dothideomycetes</taxon>
        <taxon>Dothideomycetes incertae sedis</taxon>
        <taxon>Zopfiaceae</taxon>
        <taxon>Zopfia</taxon>
    </lineage>
</organism>
<sequence length="335" mass="38621">MLIKGPDTQTHTHTHTQRERERERERDNDGITLLPPDQYWDEIAELTGDPSWSHWHMRSLIKKLERDLYVPRETPDHGFDRYLGYYALSRGSAAALGPTERAKSTDFDTVARRYINHLSTDRDSEADVYQMPFKVDGRAFPVQQYWPRRVIEEGQHSGRRRPARALASDLRITTSTPSLQSFPPNSPFLSTAAPSATMTVFRWVESKWNRSVSYHLLPEIFKWTSGVAKNSTSDIYAYSLAGHTTGFVLPRGPYPDIFYTYTPTILKAKSRNPVQRSHPEDQRSSQHATVNFEFFHEKDDTDLQALVQGLEIVHKAYAAIPAPHTHWRALSWLRD</sequence>
<protein>
    <submittedName>
        <fullName evidence="2">Uncharacterized protein</fullName>
    </submittedName>
</protein>
<evidence type="ECO:0000313" key="3">
    <source>
        <dbReference type="Proteomes" id="UP000800200"/>
    </source>
</evidence>
<evidence type="ECO:0000313" key="2">
    <source>
        <dbReference type="EMBL" id="KAF2190372.1"/>
    </source>
</evidence>
<reference evidence="2" key="1">
    <citation type="journal article" date="2020" name="Stud. Mycol.">
        <title>101 Dothideomycetes genomes: a test case for predicting lifestyles and emergence of pathogens.</title>
        <authorList>
            <person name="Haridas S."/>
            <person name="Albert R."/>
            <person name="Binder M."/>
            <person name="Bloem J."/>
            <person name="Labutti K."/>
            <person name="Salamov A."/>
            <person name="Andreopoulos B."/>
            <person name="Baker S."/>
            <person name="Barry K."/>
            <person name="Bills G."/>
            <person name="Bluhm B."/>
            <person name="Cannon C."/>
            <person name="Castanera R."/>
            <person name="Culley D."/>
            <person name="Daum C."/>
            <person name="Ezra D."/>
            <person name="Gonzalez J."/>
            <person name="Henrissat B."/>
            <person name="Kuo A."/>
            <person name="Liang C."/>
            <person name="Lipzen A."/>
            <person name="Lutzoni F."/>
            <person name="Magnuson J."/>
            <person name="Mondo S."/>
            <person name="Nolan M."/>
            <person name="Ohm R."/>
            <person name="Pangilinan J."/>
            <person name="Park H.-J."/>
            <person name="Ramirez L."/>
            <person name="Alfaro M."/>
            <person name="Sun H."/>
            <person name="Tritt A."/>
            <person name="Yoshinaga Y."/>
            <person name="Zwiers L.-H."/>
            <person name="Turgeon B."/>
            <person name="Goodwin S."/>
            <person name="Spatafora J."/>
            <person name="Crous P."/>
            <person name="Grigoriev I."/>
        </authorList>
    </citation>
    <scope>NUCLEOTIDE SEQUENCE</scope>
    <source>
        <strain evidence="2">CBS 207.26</strain>
    </source>
</reference>
<name>A0A6A6EHP2_9PEZI</name>
<keyword evidence="3" id="KW-1185">Reference proteome</keyword>
<feature type="region of interest" description="Disordered" evidence="1">
    <location>
        <begin position="1"/>
        <end position="32"/>
    </location>
</feature>
<dbReference type="AlphaFoldDB" id="A0A6A6EHP2"/>
<proteinExistence type="predicted"/>
<gene>
    <name evidence="2" type="ORF">K469DRAFT_697650</name>
</gene>